<protein>
    <recommendedName>
        <fullName evidence="4">Bacterial Pleckstrin homology domain-containing protein</fullName>
    </recommendedName>
</protein>
<dbReference type="Proteomes" id="UP001596052">
    <property type="component" value="Unassembled WGS sequence"/>
</dbReference>
<evidence type="ECO:0000256" key="1">
    <source>
        <dbReference type="SAM" id="Phobius"/>
    </source>
</evidence>
<sequence>MCMEFGNTWKQIRSTLIAGLIIGAVAAAAAAGFSHHEGRPLDFKVLLALPLGIGVMIPLFVLPTLLVSIRIEDGMISHWLCRRWKLSEGRVESLTKVEIAMSTGAKFYFSDRKPISFMGADLKNLESMCLYLLELRPEFDQFVFGSRASMILKTVRLFKEKRQGA</sequence>
<keyword evidence="1" id="KW-0472">Membrane</keyword>
<organism evidence="2 3">
    <name type="scientific">Prosthecobacter fluviatilis</name>
    <dbReference type="NCBI Taxonomy" id="445931"/>
    <lineage>
        <taxon>Bacteria</taxon>
        <taxon>Pseudomonadati</taxon>
        <taxon>Verrucomicrobiota</taxon>
        <taxon>Verrucomicrobiia</taxon>
        <taxon>Verrucomicrobiales</taxon>
        <taxon>Verrucomicrobiaceae</taxon>
        <taxon>Prosthecobacter</taxon>
    </lineage>
</organism>
<feature type="transmembrane region" description="Helical" evidence="1">
    <location>
        <begin position="45"/>
        <end position="67"/>
    </location>
</feature>
<keyword evidence="3" id="KW-1185">Reference proteome</keyword>
<evidence type="ECO:0000313" key="3">
    <source>
        <dbReference type="Proteomes" id="UP001596052"/>
    </source>
</evidence>
<dbReference type="EMBL" id="JBHSMQ010000004">
    <property type="protein sequence ID" value="MFC5455584.1"/>
    <property type="molecule type" value="Genomic_DNA"/>
</dbReference>
<proteinExistence type="predicted"/>
<keyword evidence="1" id="KW-0812">Transmembrane</keyword>
<dbReference type="RefSeq" id="WP_377166813.1">
    <property type="nucleotide sequence ID" value="NZ_JBHSMQ010000004.1"/>
</dbReference>
<comment type="caution">
    <text evidence="2">The sequence shown here is derived from an EMBL/GenBank/DDBJ whole genome shotgun (WGS) entry which is preliminary data.</text>
</comment>
<evidence type="ECO:0000313" key="2">
    <source>
        <dbReference type="EMBL" id="MFC5455584.1"/>
    </source>
</evidence>
<reference evidence="3" key="1">
    <citation type="journal article" date="2019" name="Int. J. Syst. Evol. Microbiol.">
        <title>The Global Catalogue of Microorganisms (GCM) 10K type strain sequencing project: providing services to taxonomists for standard genome sequencing and annotation.</title>
        <authorList>
            <consortium name="The Broad Institute Genomics Platform"/>
            <consortium name="The Broad Institute Genome Sequencing Center for Infectious Disease"/>
            <person name="Wu L."/>
            <person name="Ma J."/>
        </authorList>
    </citation>
    <scope>NUCLEOTIDE SEQUENCE [LARGE SCALE GENOMIC DNA]</scope>
    <source>
        <strain evidence="3">CGMCC 4.1469</strain>
    </source>
</reference>
<feature type="transmembrane region" description="Helical" evidence="1">
    <location>
        <begin position="12"/>
        <end position="33"/>
    </location>
</feature>
<keyword evidence="1" id="KW-1133">Transmembrane helix</keyword>
<accession>A0ABW0KQC9</accession>
<name>A0ABW0KQC9_9BACT</name>
<evidence type="ECO:0008006" key="4">
    <source>
        <dbReference type="Google" id="ProtNLM"/>
    </source>
</evidence>
<gene>
    <name evidence="2" type="ORF">ACFQDI_12010</name>
</gene>